<reference evidence="6 7" key="1">
    <citation type="journal article" date="2019" name="Phytopathology">
        <title>A Novel Group of Rhizobium tumorigenes-Like Agrobacteria Associated with Crown Gall Disease of Rhododendron and Blueberry.</title>
        <authorList>
            <person name="Kuzmanovic N."/>
            <person name="Behrens P."/>
            <person name="Idczak E."/>
            <person name="Wagner S."/>
            <person name="Gotz M."/>
            <person name="Sproer C."/>
            <person name="Bunk B."/>
            <person name="Overmann J."/>
            <person name="Smalla K."/>
        </authorList>
    </citation>
    <scope>NUCLEOTIDE SEQUENCE [LARGE SCALE GENOMIC DNA]</scope>
    <source>
        <strain evidence="7">rho-6.2</strain>
    </source>
</reference>
<sequence>MTHLELAKSHHLAGSCQCGSVTYRVADEFTFAVNCHCSVCRRATGAAFKPLAGIERDKLSVTSGQDDIKVIDAEAWRDQRCGRCGSFLFAVVRDGTFAHIAMGTLVDDPSIRPTAHIFVGSKAPWFTITDDLPQYDEHIVAEENPARGTAQAC</sequence>
<dbReference type="PANTHER" id="PTHR33337">
    <property type="entry name" value="GFA DOMAIN-CONTAINING PROTEIN"/>
    <property type="match status" value="1"/>
</dbReference>
<keyword evidence="2" id="KW-0479">Metal-binding</keyword>
<name>A0ABY8IMJ7_9HYPH</name>
<keyword evidence="3" id="KW-0862">Zinc</keyword>
<feature type="domain" description="CENP-V/GFA" evidence="5">
    <location>
        <begin position="12"/>
        <end position="136"/>
    </location>
</feature>
<dbReference type="Pfam" id="PF04828">
    <property type="entry name" value="GFA"/>
    <property type="match status" value="1"/>
</dbReference>
<proteinExistence type="inferred from homology"/>
<dbReference type="RefSeq" id="WP_161991004.1">
    <property type="nucleotide sequence ID" value="NZ_CP117268.1"/>
</dbReference>
<dbReference type="InterPro" id="IPR011057">
    <property type="entry name" value="Mss4-like_sf"/>
</dbReference>
<dbReference type="InterPro" id="IPR006913">
    <property type="entry name" value="CENP-V/GFA"/>
</dbReference>
<organism evidence="6 7">
    <name type="scientific">Rhizobium rhododendri</name>
    <dbReference type="NCBI Taxonomy" id="2506430"/>
    <lineage>
        <taxon>Bacteria</taxon>
        <taxon>Pseudomonadati</taxon>
        <taxon>Pseudomonadota</taxon>
        <taxon>Alphaproteobacteria</taxon>
        <taxon>Hyphomicrobiales</taxon>
        <taxon>Rhizobiaceae</taxon>
        <taxon>Rhizobium/Agrobacterium group</taxon>
        <taxon>Rhizobium</taxon>
    </lineage>
</organism>
<keyword evidence="4" id="KW-0456">Lyase</keyword>
<dbReference type="Gene3D" id="3.90.1590.10">
    <property type="entry name" value="glutathione-dependent formaldehyde- activating enzyme (gfa)"/>
    <property type="match status" value="1"/>
</dbReference>
<dbReference type="GO" id="GO:0016746">
    <property type="term" value="F:acyltransferase activity"/>
    <property type="evidence" value="ECO:0007669"/>
    <property type="project" value="UniProtKB-KW"/>
</dbReference>
<keyword evidence="7" id="KW-1185">Reference proteome</keyword>
<accession>A0ABY8IMJ7</accession>
<evidence type="ECO:0000259" key="5">
    <source>
        <dbReference type="PROSITE" id="PS51891"/>
    </source>
</evidence>
<keyword evidence="6" id="KW-0614">Plasmid</keyword>
<geneLocation type="plasmid" evidence="6 7">
    <name>unnamed1</name>
</geneLocation>
<dbReference type="PANTHER" id="PTHR33337:SF40">
    <property type="entry name" value="CENP-V_GFA DOMAIN-CONTAINING PROTEIN-RELATED"/>
    <property type="match status" value="1"/>
</dbReference>
<protein>
    <submittedName>
        <fullName evidence="6">GFA family protein</fullName>
    </submittedName>
</protein>
<evidence type="ECO:0000256" key="3">
    <source>
        <dbReference type="ARBA" id="ARBA00022833"/>
    </source>
</evidence>
<dbReference type="SUPFAM" id="SSF51316">
    <property type="entry name" value="Mss4-like"/>
    <property type="match status" value="1"/>
</dbReference>
<evidence type="ECO:0000313" key="6">
    <source>
        <dbReference type="EMBL" id="WFS24961.1"/>
    </source>
</evidence>
<dbReference type="EMBL" id="CP117268">
    <property type="protein sequence ID" value="WFS24961.1"/>
    <property type="molecule type" value="Genomic_DNA"/>
</dbReference>
<evidence type="ECO:0000256" key="2">
    <source>
        <dbReference type="ARBA" id="ARBA00022723"/>
    </source>
</evidence>
<evidence type="ECO:0000256" key="1">
    <source>
        <dbReference type="ARBA" id="ARBA00005495"/>
    </source>
</evidence>
<evidence type="ECO:0000256" key="4">
    <source>
        <dbReference type="ARBA" id="ARBA00023239"/>
    </source>
</evidence>
<dbReference type="PROSITE" id="PS51891">
    <property type="entry name" value="CENP_V_GFA"/>
    <property type="match status" value="1"/>
</dbReference>
<keyword evidence="6" id="KW-0012">Acyltransferase</keyword>
<dbReference type="Proteomes" id="UP000318939">
    <property type="component" value="Plasmid unnamed1"/>
</dbReference>
<keyword evidence="6" id="KW-0808">Transferase</keyword>
<gene>
    <name evidence="6" type="ORF">PR018_21950</name>
</gene>
<evidence type="ECO:0000313" key="7">
    <source>
        <dbReference type="Proteomes" id="UP000318939"/>
    </source>
</evidence>
<comment type="similarity">
    <text evidence="1">Belongs to the Gfa family.</text>
</comment>
<reference evidence="6 7" key="2">
    <citation type="journal article" date="2023" name="MicrobiologyOpen">
        <title>Genomics of the tumorigenes clade of the family Rhizobiaceae and description of Rhizobium rhododendri sp. nov.</title>
        <authorList>
            <person name="Kuzmanovic N."/>
            <person name="diCenzo G.C."/>
            <person name="Bunk B."/>
            <person name="Sproeer C."/>
            <person name="Fruehling A."/>
            <person name="Neumann-Schaal M."/>
            <person name="Overmann J."/>
            <person name="Smalla K."/>
        </authorList>
    </citation>
    <scope>NUCLEOTIDE SEQUENCE [LARGE SCALE GENOMIC DNA]</scope>
    <source>
        <strain evidence="7">rho-6.2</strain>
        <plasmid evidence="6 7">unnamed1</plasmid>
    </source>
</reference>